<sequence>MAFGWVRRFAAILANKAGLDAAGVRRRFDGLLASLRRHGHFEGVLAAACAHFEKATRSYRPHLFACYDVAGLPRTNNDLEQFFGSYRYHERRCSGRKVASPGTVVRGSVRLIAAAATRARAVEPADLAPADLAAWRALRASLERRRAARTLGRRFRRDPDSYLRSLENALINPALLP</sequence>
<dbReference type="AlphaFoldDB" id="A0A518H9B4"/>
<protein>
    <recommendedName>
        <fullName evidence="3">Transposase</fullName>
    </recommendedName>
</protein>
<accession>A0A518H9B4</accession>
<reference evidence="1 2" key="1">
    <citation type="submission" date="2019-02" db="EMBL/GenBank/DDBJ databases">
        <title>Deep-cultivation of Planctomycetes and their phenomic and genomic characterization uncovers novel biology.</title>
        <authorList>
            <person name="Wiegand S."/>
            <person name="Jogler M."/>
            <person name="Boedeker C."/>
            <person name="Pinto D."/>
            <person name="Vollmers J."/>
            <person name="Rivas-Marin E."/>
            <person name="Kohn T."/>
            <person name="Peeters S.H."/>
            <person name="Heuer A."/>
            <person name="Rast P."/>
            <person name="Oberbeckmann S."/>
            <person name="Bunk B."/>
            <person name="Jeske O."/>
            <person name="Meyerdierks A."/>
            <person name="Storesund J.E."/>
            <person name="Kallscheuer N."/>
            <person name="Luecker S."/>
            <person name="Lage O.M."/>
            <person name="Pohl T."/>
            <person name="Merkel B.J."/>
            <person name="Hornburger P."/>
            <person name="Mueller R.-W."/>
            <person name="Bruemmer F."/>
            <person name="Labrenz M."/>
            <person name="Spormann A.M."/>
            <person name="Op den Camp H."/>
            <person name="Overmann J."/>
            <person name="Amann R."/>
            <person name="Jetten M.S.M."/>
            <person name="Mascher T."/>
            <person name="Medema M.H."/>
            <person name="Devos D.P."/>
            <person name="Kaster A.-K."/>
            <person name="Ovreas L."/>
            <person name="Rohde M."/>
            <person name="Galperin M.Y."/>
            <person name="Jogler C."/>
        </authorList>
    </citation>
    <scope>NUCLEOTIDE SEQUENCE [LARGE SCALE GENOMIC DNA]</scope>
    <source>
        <strain evidence="1 2">ElP</strain>
    </source>
</reference>
<evidence type="ECO:0000313" key="2">
    <source>
        <dbReference type="Proteomes" id="UP000317835"/>
    </source>
</evidence>
<dbReference type="EMBL" id="CP036426">
    <property type="protein sequence ID" value="QDV37445.1"/>
    <property type="molecule type" value="Genomic_DNA"/>
</dbReference>
<organism evidence="1 2">
    <name type="scientific">Tautonia plasticadhaerens</name>
    <dbReference type="NCBI Taxonomy" id="2527974"/>
    <lineage>
        <taxon>Bacteria</taxon>
        <taxon>Pseudomonadati</taxon>
        <taxon>Planctomycetota</taxon>
        <taxon>Planctomycetia</taxon>
        <taxon>Isosphaerales</taxon>
        <taxon>Isosphaeraceae</taxon>
        <taxon>Tautonia</taxon>
    </lineage>
</organism>
<dbReference type="RefSeq" id="WP_145275264.1">
    <property type="nucleotide sequence ID" value="NZ_CP036426.1"/>
</dbReference>
<evidence type="ECO:0000313" key="1">
    <source>
        <dbReference type="EMBL" id="QDV37445.1"/>
    </source>
</evidence>
<evidence type="ECO:0008006" key="3">
    <source>
        <dbReference type="Google" id="ProtNLM"/>
    </source>
</evidence>
<dbReference type="Proteomes" id="UP000317835">
    <property type="component" value="Chromosome"/>
</dbReference>
<dbReference type="KEGG" id="tpla:ElP_53840"/>
<dbReference type="OrthoDB" id="2972270at2"/>
<proteinExistence type="predicted"/>
<keyword evidence="2" id="KW-1185">Reference proteome</keyword>
<name>A0A518H9B4_9BACT</name>
<gene>
    <name evidence="1" type="ORF">ElP_53840</name>
</gene>